<comment type="caution">
    <text evidence="1">The sequence shown here is derived from an EMBL/GenBank/DDBJ whole genome shotgun (WGS) entry which is preliminary data.</text>
</comment>
<sequence length="129" mass="14731">MEQLHREVAATSAKKRRQACDRQAKSKAVQLQKFAIGDFVLVGKVSRQGNKLFLHWRGPSKIVRVVTDYVMETQQLVQPYDLSLHHTCRIKMYCEGGRDVTEDLADHIAFGNEGFHLKTSIWAKTTSLM</sequence>
<dbReference type="EMBL" id="QUTE01005927">
    <property type="protein sequence ID" value="RHZ34380.1"/>
    <property type="molecule type" value="Genomic_DNA"/>
</dbReference>
<evidence type="ECO:0000313" key="1">
    <source>
        <dbReference type="EMBL" id="RHZ34380.1"/>
    </source>
</evidence>
<dbReference type="Proteomes" id="UP000266196">
    <property type="component" value="Unassembled WGS sequence"/>
</dbReference>
<evidence type="ECO:0000313" key="2">
    <source>
        <dbReference type="Proteomes" id="UP000266196"/>
    </source>
</evidence>
<dbReference type="AlphaFoldDB" id="A0A397FMT0"/>
<evidence type="ECO:0008006" key="3">
    <source>
        <dbReference type="Google" id="ProtNLM"/>
    </source>
</evidence>
<proteinExistence type="predicted"/>
<accession>A0A397FMT0</accession>
<protein>
    <recommendedName>
        <fullName evidence="3">Chromo domain-containing protein</fullName>
    </recommendedName>
</protein>
<gene>
    <name evidence="1" type="ORF">DYB31_014475</name>
</gene>
<name>A0A397FMT0_APHAT</name>
<organism evidence="1 2">
    <name type="scientific">Aphanomyces astaci</name>
    <name type="common">Crayfish plague agent</name>
    <dbReference type="NCBI Taxonomy" id="112090"/>
    <lineage>
        <taxon>Eukaryota</taxon>
        <taxon>Sar</taxon>
        <taxon>Stramenopiles</taxon>
        <taxon>Oomycota</taxon>
        <taxon>Saprolegniomycetes</taxon>
        <taxon>Saprolegniales</taxon>
        <taxon>Verrucalvaceae</taxon>
        <taxon>Aphanomyces</taxon>
    </lineage>
</organism>
<reference evidence="1 2" key="1">
    <citation type="submission" date="2018-08" db="EMBL/GenBank/DDBJ databases">
        <title>Aphanomyces genome sequencing and annotation.</title>
        <authorList>
            <person name="Minardi D."/>
            <person name="Oidtmann B."/>
            <person name="Van Der Giezen M."/>
            <person name="Studholme D.J."/>
        </authorList>
    </citation>
    <scope>NUCLEOTIDE SEQUENCE [LARGE SCALE GENOMIC DNA]</scope>
    <source>
        <strain evidence="1 2">197901</strain>
    </source>
</reference>